<feature type="transmembrane region" description="Helical" evidence="6">
    <location>
        <begin position="194"/>
        <end position="216"/>
    </location>
</feature>
<dbReference type="Pfam" id="PF11700">
    <property type="entry name" value="ATG22"/>
    <property type="match status" value="1"/>
</dbReference>
<feature type="transmembrane region" description="Helical" evidence="6">
    <location>
        <begin position="63"/>
        <end position="85"/>
    </location>
</feature>
<dbReference type="PANTHER" id="PTHR23519">
    <property type="entry name" value="AUTOPHAGY-RELATED PROTEIN 22"/>
    <property type="match status" value="1"/>
</dbReference>
<feature type="transmembrane region" description="Helical" evidence="6">
    <location>
        <begin position="222"/>
        <end position="240"/>
    </location>
</feature>
<dbReference type="SUPFAM" id="SSF103473">
    <property type="entry name" value="MFS general substrate transporter"/>
    <property type="match status" value="1"/>
</dbReference>
<feature type="transmembrane region" description="Helical" evidence="6">
    <location>
        <begin position="97"/>
        <end position="116"/>
    </location>
</feature>
<feature type="transmembrane region" description="Helical" evidence="6">
    <location>
        <begin position="128"/>
        <end position="148"/>
    </location>
</feature>
<dbReference type="GO" id="GO:0022857">
    <property type="term" value="F:transmembrane transporter activity"/>
    <property type="evidence" value="ECO:0007669"/>
    <property type="project" value="InterPro"/>
</dbReference>
<dbReference type="InterPro" id="IPR024671">
    <property type="entry name" value="Atg22-like"/>
</dbReference>
<evidence type="ECO:0000313" key="8">
    <source>
        <dbReference type="EMBL" id="MPN21155.1"/>
    </source>
</evidence>
<feature type="domain" description="Major facilitator superfamily (MFS) profile" evidence="7">
    <location>
        <begin position="62"/>
        <end position="250"/>
    </location>
</feature>
<keyword evidence="3 6" id="KW-0812">Transmembrane</keyword>
<dbReference type="PANTHER" id="PTHR23519:SF1">
    <property type="entry name" value="AUTOPHAGY-RELATED PROTEIN 22"/>
    <property type="match status" value="1"/>
</dbReference>
<evidence type="ECO:0000256" key="1">
    <source>
        <dbReference type="ARBA" id="ARBA00004127"/>
    </source>
</evidence>
<protein>
    <recommendedName>
        <fullName evidence="7">Major facilitator superfamily (MFS) profile domain-containing protein</fullName>
    </recommendedName>
</protein>
<evidence type="ECO:0000256" key="2">
    <source>
        <dbReference type="ARBA" id="ARBA00022448"/>
    </source>
</evidence>
<accession>A0A645G3D7</accession>
<dbReference type="InterPro" id="IPR050495">
    <property type="entry name" value="ATG22/LtaA_families"/>
</dbReference>
<gene>
    <name evidence="8" type="ORF">SDC9_168534</name>
</gene>
<keyword evidence="2" id="KW-0813">Transport</keyword>
<evidence type="ECO:0000256" key="4">
    <source>
        <dbReference type="ARBA" id="ARBA00022989"/>
    </source>
</evidence>
<dbReference type="AlphaFoldDB" id="A0A645G3D7"/>
<sequence length="250" mass="27679">MLENPLTMARVAFAIGAAWWGLLSLPVLLGVREHHGARPETRWYQGFRELARTARELSRYRNALLFLVAYFLYIDGVSTILLMATPISVDIGIDSKLLLATMLGLQLVGFPCTIFFGRLAERFGARRMVYVALVIYGMMALGVGAMTLSRDAEVKRALFLVVALLIGTAQGGIQSLSRSLFGSLVPAARAAEFFGMYNIFGKFTTVLGPVLIYFAGCWWGRAEYGIVLLIVPFALGGWLLSRVRFPEKRD</sequence>
<evidence type="ECO:0000259" key="7">
    <source>
        <dbReference type="PROSITE" id="PS50850"/>
    </source>
</evidence>
<comment type="subcellular location">
    <subcellularLocation>
        <location evidence="1">Endomembrane system</location>
        <topology evidence="1">Multi-pass membrane protein</topology>
    </subcellularLocation>
</comment>
<evidence type="ECO:0000256" key="5">
    <source>
        <dbReference type="ARBA" id="ARBA00023136"/>
    </source>
</evidence>
<feature type="transmembrane region" description="Helical" evidence="6">
    <location>
        <begin position="154"/>
        <end position="173"/>
    </location>
</feature>
<dbReference type="GO" id="GO:0012505">
    <property type="term" value="C:endomembrane system"/>
    <property type="evidence" value="ECO:0007669"/>
    <property type="project" value="UniProtKB-SubCell"/>
</dbReference>
<feature type="transmembrane region" description="Helical" evidence="6">
    <location>
        <begin position="12"/>
        <end position="31"/>
    </location>
</feature>
<dbReference type="Gene3D" id="1.20.1250.20">
    <property type="entry name" value="MFS general substrate transporter like domains"/>
    <property type="match status" value="1"/>
</dbReference>
<dbReference type="InterPro" id="IPR036259">
    <property type="entry name" value="MFS_trans_sf"/>
</dbReference>
<dbReference type="EMBL" id="VSSQ01069065">
    <property type="protein sequence ID" value="MPN21155.1"/>
    <property type="molecule type" value="Genomic_DNA"/>
</dbReference>
<keyword evidence="5 6" id="KW-0472">Membrane</keyword>
<comment type="caution">
    <text evidence="8">The sequence shown here is derived from an EMBL/GenBank/DDBJ whole genome shotgun (WGS) entry which is preliminary data.</text>
</comment>
<keyword evidence="4 6" id="KW-1133">Transmembrane helix</keyword>
<reference evidence="8" key="1">
    <citation type="submission" date="2019-08" db="EMBL/GenBank/DDBJ databases">
        <authorList>
            <person name="Kucharzyk K."/>
            <person name="Murdoch R.W."/>
            <person name="Higgins S."/>
            <person name="Loffler F."/>
        </authorList>
    </citation>
    <scope>NUCLEOTIDE SEQUENCE</scope>
</reference>
<organism evidence="8">
    <name type="scientific">bioreactor metagenome</name>
    <dbReference type="NCBI Taxonomy" id="1076179"/>
    <lineage>
        <taxon>unclassified sequences</taxon>
        <taxon>metagenomes</taxon>
        <taxon>ecological metagenomes</taxon>
    </lineage>
</organism>
<dbReference type="InterPro" id="IPR020846">
    <property type="entry name" value="MFS_dom"/>
</dbReference>
<evidence type="ECO:0000256" key="6">
    <source>
        <dbReference type="SAM" id="Phobius"/>
    </source>
</evidence>
<proteinExistence type="predicted"/>
<name>A0A645G3D7_9ZZZZ</name>
<evidence type="ECO:0000256" key="3">
    <source>
        <dbReference type="ARBA" id="ARBA00022692"/>
    </source>
</evidence>
<dbReference type="PROSITE" id="PS50850">
    <property type="entry name" value="MFS"/>
    <property type="match status" value="1"/>
</dbReference>